<feature type="binding site" evidence="2">
    <location>
        <position position="346"/>
    </location>
    <ligand>
        <name>Zn(2+)</name>
        <dbReference type="ChEBI" id="CHEBI:29105"/>
        <note>catalytic</note>
    </ligand>
</feature>
<evidence type="ECO:0000313" key="5">
    <source>
        <dbReference type="EMBL" id="MBV4360272.1"/>
    </source>
</evidence>
<comment type="caution">
    <text evidence="5">The sequence shown here is derived from an EMBL/GenBank/DDBJ whole genome shotgun (WGS) entry which is preliminary data.</text>
</comment>
<evidence type="ECO:0000256" key="3">
    <source>
        <dbReference type="SAM" id="SignalP"/>
    </source>
</evidence>
<evidence type="ECO:0000256" key="1">
    <source>
        <dbReference type="PIRSR" id="PIRSR634015-1"/>
    </source>
</evidence>
<feature type="binding site" evidence="2">
    <location>
        <position position="365"/>
    </location>
    <ligand>
        <name>Zn(2+)</name>
        <dbReference type="ChEBI" id="CHEBI:29105"/>
        <note>catalytic</note>
    </ligand>
</feature>
<dbReference type="RefSeq" id="WP_217794541.1">
    <property type="nucleotide sequence ID" value="NZ_JAHSPG010000018.1"/>
</dbReference>
<gene>
    <name evidence="5" type="ORF">KTO63_24110</name>
</gene>
<sequence>MKGKLSVLFLMASFVGSTAFAQPLHKLASFTHADTLRGSLNSERTWWDLLRYDITVKPDYANRSITGSNKITYFDNGGHTMQIDFQQPMEIDSIVGDGQKYLYERENNVFHVHIRDSAARYKIKPGPRDLTVYFHGNPRIAKKAPWDGGWIFTKDKQGRPWMTVACEGLGASAWVPCKEYLGDEPDSGASLSIIVPDTLMGVGNGRLVSTVKNNDNTATYKWEVKNPINNYNIIPYIGKYVNFGEVFDGAKGKLDCNYWVMDYNLDKAKKQFTQVPPMLRCFESWFGPYPFYEDGYKLVESPHLGMEHQSAVAYGNNYQNGYYGKDLSETGWGLKWDFIIIHESGHEWFGNNISCKDIADMWIHESFTNYSETLYIECQFGKEAANDYVIGCRKKIANDIPIIGVYGVNQEGSGDMYYKGASMLHTIRQIINNDDTFRNILVGLNKTFYHQTVTAKDIETYINHHSGLNFSRVFDQYLRTVQIPVLEYKFEAGLVKYRWSNCVKGFAMPVKVKMGPEKWLYPTEEWKSERMPADVGFVVDRNFYVDTKKM</sequence>
<protein>
    <submittedName>
        <fullName evidence="5">M1 family metallopeptidase</fullName>
    </submittedName>
</protein>
<feature type="active site" description="Proton donor" evidence="1">
    <location>
        <position position="417"/>
    </location>
</feature>
<dbReference type="AlphaFoldDB" id="A0A9E2W9V0"/>
<feature type="signal peptide" evidence="3">
    <location>
        <begin position="1"/>
        <end position="21"/>
    </location>
</feature>
<dbReference type="PANTHER" id="PTHR45726:SF3">
    <property type="entry name" value="LEUKOTRIENE A-4 HYDROLASE"/>
    <property type="match status" value="1"/>
</dbReference>
<dbReference type="InterPro" id="IPR014782">
    <property type="entry name" value="Peptidase_M1_dom"/>
</dbReference>
<dbReference type="EMBL" id="JAHSPG010000018">
    <property type="protein sequence ID" value="MBV4360272.1"/>
    <property type="molecule type" value="Genomic_DNA"/>
</dbReference>
<organism evidence="5 6">
    <name type="scientific">Pinibacter aurantiacus</name>
    <dbReference type="NCBI Taxonomy" id="2851599"/>
    <lineage>
        <taxon>Bacteria</taxon>
        <taxon>Pseudomonadati</taxon>
        <taxon>Bacteroidota</taxon>
        <taxon>Chitinophagia</taxon>
        <taxon>Chitinophagales</taxon>
        <taxon>Chitinophagaceae</taxon>
        <taxon>Pinibacter</taxon>
    </lineage>
</organism>
<dbReference type="InterPro" id="IPR034015">
    <property type="entry name" value="M1_LTA4H"/>
</dbReference>
<feature type="active site" description="Proton acceptor" evidence="1">
    <location>
        <position position="343"/>
    </location>
</feature>
<keyword evidence="6" id="KW-1185">Reference proteome</keyword>
<dbReference type="Proteomes" id="UP000812270">
    <property type="component" value="Unassembled WGS sequence"/>
</dbReference>
<keyword evidence="2" id="KW-0862">Zinc</keyword>
<name>A0A9E2W9V0_9BACT</name>
<keyword evidence="3" id="KW-0732">Signal</keyword>
<feature type="binding site" evidence="2">
    <location>
        <position position="342"/>
    </location>
    <ligand>
        <name>Zn(2+)</name>
        <dbReference type="ChEBI" id="CHEBI:29105"/>
        <note>catalytic</note>
    </ligand>
</feature>
<dbReference type="GO" id="GO:0008237">
    <property type="term" value="F:metallopeptidase activity"/>
    <property type="evidence" value="ECO:0007669"/>
    <property type="project" value="InterPro"/>
</dbReference>
<feature type="chain" id="PRO_5039337499" evidence="3">
    <location>
        <begin position="22"/>
        <end position="550"/>
    </location>
</feature>
<dbReference type="GO" id="GO:0008270">
    <property type="term" value="F:zinc ion binding"/>
    <property type="evidence" value="ECO:0007669"/>
    <property type="project" value="InterPro"/>
</dbReference>
<dbReference type="PANTHER" id="PTHR45726">
    <property type="entry name" value="LEUKOTRIENE A-4 HYDROLASE"/>
    <property type="match status" value="1"/>
</dbReference>
<evidence type="ECO:0000313" key="6">
    <source>
        <dbReference type="Proteomes" id="UP000812270"/>
    </source>
</evidence>
<accession>A0A9E2W9V0</accession>
<dbReference type="CDD" id="cd09603">
    <property type="entry name" value="M1_APN_like"/>
    <property type="match status" value="1"/>
</dbReference>
<evidence type="ECO:0000256" key="2">
    <source>
        <dbReference type="PIRSR" id="PIRSR634015-3"/>
    </source>
</evidence>
<keyword evidence="2" id="KW-0479">Metal-binding</keyword>
<dbReference type="Pfam" id="PF01433">
    <property type="entry name" value="Peptidase_M1"/>
    <property type="match status" value="1"/>
</dbReference>
<comment type="cofactor">
    <cofactor evidence="2">
        <name>Zn(2+)</name>
        <dbReference type="ChEBI" id="CHEBI:29105"/>
    </cofactor>
    <text evidence="2">Binds 1 zinc ion per subunit.</text>
</comment>
<feature type="domain" description="Peptidase M1 membrane alanine aminopeptidase" evidence="4">
    <location>
        <begin position="329"/>
        <end position="477"/>
    </location>
</feature>
<reference evidence="5" key="1">
    <citation type="submission" date="2021-06" db="EMBL/GenBank/DDBJ databases">
        <authorList>
            <person name="Huq M.A."/>
        </authorList>
    </citation>
    <scope>NUCLEOTIDE SEQUENCE</scope>
    <source>
        <strain evidence="5">MAH-26</strain>
    </source>
</reference>
<proteinExistence type="predicted"/>
<evidence type="ECO:0000259" key="4">
    <source>
        <dbReference type="Pfam" id="PF01433"/>
    </source>
</evidence>